<dbReference type="WBParaSite" id="ASIM_0002050101-mRNA-1">
    <property type="protein sequence ID" value="ASIM_0002050101-mRNA-1"/>
    <property type="gene ID" value="ASIM_0002050101"/>
</dbReference>
<keyword evidence="1" id="KW-0175">Coiled coil</keyword>
<sequence length="83" mass="9842">LIELCKNTDPNAKGWRPTRRPELDVLGHTRITLQNHVERLEEIKQDYVSQLEEKKRYYEQLKEQIKELDDGSLFASKVDGFQL</sequence>
<proteinExistence type="predicted"/>
<reference evidence="2" key="1">
    <citation type="submission" date="2017-02" db="UniProtKB">
        <authorList>
            <consortium name="WormBaseParasite"/>
        </authorList>
    </citation>
    <scope>IDENTIFICATION</scope>
</reference>
<evidence type="ECO:0000313" key="2">
    <source>
        <dbReference type="WBParaSite" id="ASIM_0002050101-mRNA-1"/>
    </source>
</evidence>
<name>A0A0M3KHN6_ANISI</name>
<protein>
    <submittedName>
        <fullName evidence="2">Protein Muted homolog</fullName>
    </submittedName>
</protein>
<accession>A0A0M3KHN6</accession>
<organism evidence="2">
    <name type="scientific">Anisakis simplex</name>
    <name type="common">Herring worm</name>
    <dbReference type="NCBI Taxonomy" id="6269"/>
    <lineage>
        <taxon>Eukaryota</taxon>
        <taxon>Metazoa</taxon>
        <taxon>Ecdysozoa</taxon>
        <taxon>Nematoda</taxon>
        <taxon>Chromadorea</taxon>
        <taxon>Rhabditida</taxon>
        <taxon>Spirurina</taxon>
        <taxon>Ascaridomorpha</taxon>
        <taxon>Ascaridoidea</taxon>
        <taxon>Anisakidae</taxon>
        <taxon>Anisakis</taxon>
        <taxon>Anisakis simplex complex</taxon>
    </lineage>
</organism>
<evidence type="ECO:0000256" key="1">
    <source>
        <dbReference type="SAM" id="Coils"/>
    </source>
</evidence>
<feature type="coiled-coil region" evidence="1">
    <location>
        <begin position="33"/>
        <end position="71"/>
    </location>
</feature>
<dbReference type="AlphaFoldDB" id="A0A0M3KHN6"/>